<dbReference type="AlphaFoldDB" id="A0A4Y2PL19"/>
<dbReference type="EMBL" id="BGPR01134089">
    <property type="protein sequence ID" value="GBN52668.1"/>
    <property type="molecule type" value="Genomic_DNA"/>
</dbReference>
<reference evidence="2 3" key="1">
    <citation type="journal article" date="2019" name="Sci. Rep.">
        <title>Orb-weaving spider Araneus ventricosus genome elucidates the spidroin gene catalogue.</title>
        <authorList>
            <person name="Kono N."/>
            <person name="Nakamura H."/>
            <person name="Ohtoshi R."/>
            <person name="Moran D.A.P."/>
            <person name="Shinohara A."/>
            <person name="Yoshida Y."/>
            <person name="Fujiwara M."/>
            <person name="Mori M."/>
            <person name="Tomita M."/>
            <person name="Arakawa K."/>
        </authorList>
    </citation>
    <scope>NUCLEOTIDE SEQUENCE [LARGE SCALE GENOMIC DNA]</scope>
</reference>
<protein>
    <recommendedName>
        <fullName evidence="4">HTH psq-type domain-containing protein</fullName>
    </recommendedName>
</protein>
<comment type="caution">
    <text evidence="2">The sequence shown here is derived from an EMBL/GenBank/DDBJ whole genome shotgun (WGS) entry which is preliminary data.</text>
</comment>
<name>A0A4Y2PL19_ARAVE</name>
<gene>
    <name evidence="2" type="ORF">AVEN_70271_1</name>
</gene>
<feature type="region of interest" description="Disordered" evidence="1">
    <location>
        <begin position="67"/>
        <end position="87"/>
    </location>
</feature>
<evidence type="ECO:0000256" key="1">
    <source>
        <dbReference type="SAM" id="MobiDB-lite"/>
    </source>
</evidence>
<feature type="compositionally biased region" description="Acidic residues" evidence="1">
    <location>
        <begin position="78"/>
        <end position="87"/>
    </location>
</feature>
<proteinExistence type="predicted"/>
<dbReference type="OrthoDB" id="125347at2759"/>
<evidence type="ECO:0008006" key="4">
    <source>
        <dbReference type="Google" id="ProtNLM"/>
    </source>
</evidence>
<evidence type="ECO:0000313" key="2">
    <source>
        <dbReference type="EMBL" id="GBN52668.1"/>
    </source>
</evidence>
<sequence length="115" mass="12627">MSWSPLNENAFCYSGTEIPNCEQIEVGESLTKLSKEFGVGISTVGDARRDSEKISLMQCPMANQLNCGKVRKPNGDDNNSESDEDEVIVTSKISNSDASECFAKGLMWLEQQTDP</sequence>
<evidence type="ECO:0000313" key="3">
    <source>
        <dbReference type="Proteomes" id="UP000499080"/>
    </source>
</evidence>
<dbReference type="Proteomes" id="UP000499080">
    <property type="component" value="Unassembled WGS sequence"/>
</dbReference>
<accession>A0A4Y2PL19</accession>
<organism evidence="2 3">
    <name type="scientific">Araneus ventricosus</name>
    <name type="common">Orbweaver spider</name>
    <name type="synonym">Epeira ventricosa</name>
    <dbReference type="NCBI Taxonomy" id="182803"/>
    <lineage>
        <taxon>Eukaryota</taxon>
        <taxon>Metazoa</taxon>
        <taxon>Ecdysozoa</taxon>
        <taxon>Arthropoda</taxon>
        <taxon>Chelicerata</taxon>
        <taxon>Arachnida</taxon>
        <taxon>Araneae</taxon>
        <taxon>Araneomorphae</taxon>
        <taxon>Entelegynae</taxon>
        <taxon>Araneoidea</taxon>
        <taxon>Araneidae</taxon>
        <taxon>Araneus</taxon>
    </lineage>
</organism>
<keyword evidence="3" id="KW-1185">Reference proteome</keyword>